<dbReference type="SUPFAM" id="SSF48452">
    <property type="entry name" value="TPR-like"/>
    <property type="match status" value="1"/>
</dbReference>
<feature type="transmembrane region" description="Helical" evidence="3">
    <location>
        <begin position="12"/>
        <end position="29"/>
    </location>
</feature>
<feature type="transmembrane region" description="Helical" evidence="3">
    <location>
        <begin position="369"/>
        <end position="389"/>
    </location>
</feature>
<feature type="transmembrane region" description="Helical" evidence="3">
    <location>
        <begin position="164"/>
        <end position="186"/>
    </location>
</feature>
<dbReference type="SMART" id="SM00028">
    <property type="entry name" value="TPR"/>
    <property type="match status" value="2"/>
</dbReference>
<dbReference type="EMBL" id="MFZH01000040">
    <property type="protein sequence ID" value="OGK17632.1"/>
    <property type="molecule type" value="Genomic_DNA"/>
</dbReference>
<evidence type="ECO:0000256" key="2">
    <source>
        <dbReference type="SAM" id="MobiDB-lite"/>
    </source>
</evidence>
<feature type="transmembrane region" description="Helical" evidence="3">
    <location>
        <begin position="93"/>
        <end position="115"/>
    </location>
</feature>
<feature type="transmembrane region" description="Helical" evidence="3">
    <location>
        <begin position="35"/>
        <end position="56"/>
    </location>
</feature>
<feature type="transmembrane region" description="Helical" evidence="3">
    <location>
        <begin position="193"/>
        <end position="212"/>
    </location>
</feature>
<evidence type="ECO:0000313" key="5">
    <source>
        <dbReference type="Proteomes" id="UP000176850"/>
    </source>
</evidence>
<feature type="region of interest" description="Disordered" evidence="2">
    <location>
        <begin position="613"/>
        <end position="637"/>
    </location>
</feature>
<dbReference type="InterPro" id="IPR019734">
    <property type="entry name" value="TPR_rpt"/>
</dbReference>
<feature type="transmembrane region" description="Helical" evidence="3">
    <location>
        <begin position="278"/>
        <end position="303"/>
    </location>
</feature>
<keyword evidence="3" id="KW-1133">Transmembrane helix</keyword>
<name>A0A1F7GGI3_9BACT</name>
<evidence type="ECO:0000313" key="4">
    <source>
        <dbReference type="EMBL" id="OGK17632.1"/>
    </source>
</evidence>
<sequence>MNIQAIEKVKMFLIQALFVLFPLFFLPITQDAFGLNKFALTVFFIILLVGALLIKFVIQRKLTISHTLLDTSVLLLLVSTILTTIITTPNKVGAINVLPFGPVAVLVLVLIYLFVKNNKPNFMALAIGAGIISFLSLIFLTNPFATYTLPPVFTFLKSPTFTPIGSSLDLMLYVSFFAIVGIFEIFKKKGRNVVLLGIGAICLIAIVINGFYTVKNHLITLPPVDTSWLSAVETLKKPETAVFGAGIDNFSSQFTKAKTETYNTSTYWNVNFATSRSAILHIWTEMGLVGFAIILFIFTQTGLTLKKLIKNKDEYASVLTASGIYLVLVLLLFPPTLPVLFLSVVYLGIISSRVESKAWVVDLAHNLPLYLTILFLAAITIPSVSYGFVRNYLGEYYFKKSLDALPKGVIDPIYRPQQQAILLNPSIEKYHTTFAQVNLLIANSIALQRKDNLSQQDRQNITQTIQIAIQEAKAAVALNPQKSANWENLALIYRNLVNVAQDADSWAISSYERAILADPVNPQLRLALGGVYYSLQQFPNAANMFSQALTLKSDWANARYNLAWAFYQNKEYEKAIVIMQDIFRSLDKNSADYQKATADFAMFKDTLKKATEKVQVPVSPDEKEASSESKLNLPTKPEAVVSPKIELPVEASPEAAVE</sequence>
<dbReference type="InterPro" id="IPR011990">
    <property type="entry name" value="TPR-like_helical_dom_sf"/>
</dbReference>
<proteinExistence type="predicted"/>
<accession>A0A1F7GGI3</accession>
<dbReference type="Proteomes" id="UP000176850">
    <property type="component" value="Unassembled WGS sequence"/>
</dbReference>
<feature type="repeat" description="TPR" evidence="1">
    <location>
        <begin position="522"/>
        <end position="555"/>
    </location>
</feature>
<evidence type="ECO:0000256" key="1">
    <source>
        <dbReference type="PROSITE-ProRule" id="PRU00339"/>
    </source>
</evidence>
<feature type="transmembrane region" description="Helical" evidence="3">
    <location>
        <begin position="68"/>
        <end position="87"/>
    </location>
</feature>
<feature type="transmembrane region" description="Helical" evidence="3">
    <location>
        <begin position="122"/>
        <end position="144"/>
    </location>
</feature>
<keyword evidence="3" id="KW-0812">Transmembrane</keyword>
<feature type="transmembrane region" description="Helical" evidence="3">
    <location>
        <begin position="324"/>
        <end position="349"/>
    </location>
</feature>
<dbReference type="AlphaFoldDB" id="A0A1F7GGI3"/>
<dbReference type="Pfam" id="PF14559">
    <property type="entry name" value="TPR_19"/>
    <property type="match status" value="1"/>
</dbReference>
<gene>
    <name evidence="4" type="ORF">A2799_02780</name>
</gene>
<dbReference type="PANTHER" id="PTHR12558:SF13">
    <property type="entry name" value="CELL DIVISION CYCLE PROTEIN 27 HOMOLOG"/>
    <property type="match status" value="1"/>
</dbReference>
<dbReference type="Gene3D" id="1.25.40.10">
    <property type="entry name" value="Tetratricopeptide repeat domain"/>
    <property type="match status" value="1"/>
</dbReference>
<dbReference type="PROSITE" id="PS50005">
    <property type="entry name" value="TPR"/>
    <property type="match status" value="1"/>
</dbReference>
<evidence type="ECO:0000256" key="3">
    <source>
        <dbReference type="SAM" id="Phobius"/>
    </source>
</evidence>
<protein>
    <submittedName>
        <fullName evidence="4">Uncharacterized protein</fullName>
    </submittedName>
</protein>
<comment type="caution">
    <text evidence="4">The sequence shown here is derived from an EMBL/GenBank/DDBJ whole genome shotgun (WGS) entry which is preliminary data.</text>
</comment>
<dbReference type="PANTHER" id="PTHR12558">
    <property type="entry name" value="CELL DIVISION CYCLE 16,23,27"/>
    <property type="match status" value="1"/>
</dbReference>
<organism evidence="4 5">
    <name type="scientific">Candidatus Roizmanbacteria bacterium RIFCSPHIGHO2_01_FULL_39_24</name>
    <dbReference type="NCBI Taxonomy" id="1802032"/>
    <lineage>
        <taxon>Bacteria</taxon>
        <taxon>Candidatus Roizmaniibacteriota</taxon>
    </lineage>
</organism>
<reference evidence="4 5" key="1">
    <citation type="journal article" date="2016" name="Nat. Commun.">
        <title>Thousands of microbial genomes shed light on interconnected biogeochemical processes in an aquifer system.</title>
        <authorList>
            <person name="Anantharaman K."/>
            <person name="Brown C.T."/>
            <person name="Hug L.A."/>
            <person name="Sharon I."/>
            <person name="Castelle C.J."/>
            <person name="Probst A.J."/>
            <person name="Thomas B.C."/>
            <person name="Singh A."/>
            <person name="Wilkins M.J."/>
            <person name="Karaoz U."/>
            <person name="Brodie E.L."/>
            <person name="Williams K.H."/>
            <person name="Hubbard S.S."/>
            <person name="Banfield J.F."/>
        </authorList>
    </citation>
    <scope>NUCLEOTIDE SEQUENCE [LARGE SCALE GENOMIC DNA]</scope>
</reference>
<keyword evidence="3" id="KW-0472">Membrane</keyword>
<keyword evidence="1" id="KW-0802">TPR repeat</keyword>